<dbReference type="SUPFAM" id="SSF46785">
    <property type="entry name" value="Winged helix' DNA-binding domain"/>
    <property type="match status" value="1"/>
</dbReference>
<dbReference type="Gene3D" id="1.10.10.10">
    <property type="entry name" value="Winged helix-like DNA-binding domain superfamily/Winged helix DNA-binding domain"/>
    <property type="match status" value="1"/>
</dbReference>
<evidence type="ECO:0000313" key="2">
    <source>
        <dbReference type="EMBL" id="EFR31373.1"/>
    </source>
</evidence>
<organism evidence="2 3">
    <name type="scientific">Eremococcus coleocola ACS-139-V-Col8</name>
    <dbReference type="NCBI Taxonomy" id="908337"/>
    <lineage>
        <taxon>Bacteria</taxon>
        <taxon>Bacillati</taxon>
        <taxon>Bacillota</taxon>
        <taxon>Bacilli</taxon>
        <taxon>Lactobacillales</taxon>
        <taxon>Aerococcaceae</taxon>
        <taxon>Eremococcus</taxon>
    </lineage>
</organism>
<dbReference type="InterPro" id="IPR036390">
    <property type="entry name" value="WH_DNA-bd_sf"/>
</dbReference>
<feature type="domain" description="Transcription regulator TrmB N-terminal" evidence="1">
    <location>
        <begin position="22"/>
        <end position="81"/>
    </location>
</feature>
<dbReference type="eggNOG" id="COG2865">
    <property type="taxonomic scope" value="Bacteria"/>
</dbReference>
<keyword evidence="3" id="KW-1185">Reference proteome</keyword>
<gene>
    <name evidence="2" type="ORF">HMPREF9257_1478</name>
</gene>
<evidence type="ECO:0000313" key="3">
    <source>
        <dbReference type="Proteomes" id="UP000005990"/>
    </source>
</evidence>
<dbReference type="Proteomes" id="UP000005990">
    <property type="component" value="Unassembled WGS sequence"/>
</dbReference>
<dbReference type="STRING" id="908337.HMPREF9257_1478"/>
<dbReference type="EMBL" id="AENN01000015">
    <property type="protein sequence ID" value="EFR31373.1"/>
    <property type="molecule type" value="Genomic_DNA"/>
</dbReference>
<proteinExistence type="predicted"/>
<accession>E4KPJ0</accession>
<protein>
    <recommendedName>
        <fullName evidence="1">Transcription regulator TrmB N-terminal domain-containing protein</fullName>
    </recommendedName>
</protein>
<dbReference type="InterPro" id="IPR002831">
    <property type="entry name" value="Tscrpt_reg_TrmB_N"/>
</dbReference>
<dbReference type="Pfam" id="PF01978">
    <property type="entry name" value="TrmB"/>
    <property type="match status" value="1"/>
</dbReference>
<comment type="caution">
    <text evidence="2">The sequence shown here is derived from an EMBL/GenBank/DDBJ whole genome shotgun (WGS) entry which is preliminary data.</text>
</comment>
<dbReference type="AlphaFoldDB" id="E4KPJ0"/>
<sequence length="84" mass="9696">MKPQFKWFENSIQIILPVIASIYGLSQNQQKVYRALEYDANASSDLIEENDFGKNKVLNLLEELIDQGYVEKIGRGQGTRYQVK</sequence>
<dbReference type="InterPro" id="IPR036388">
    <property type="entry name" value="WH-like_DNA-bd_sf"/>
</dbReference>
<reference evidence="2 3" key="1">
    <citation type="submission" date="2010-10" db="EMBL/GenBank/DDBJ databases">
        <authorList>
            <person name="Durkin A.S."/>
            <person name="Madupu R."/>
            <person name="Torralba M."/>
            <person name="Gillis M."/>
            <person name="Methe B."/>
            <person name="Sutton G."/>
            <person name="Nelson K.E."/>
        </authorList>
    </citation>
    <scope>NUCLEOTIDE SEQUENCE [LARGE SCALE GENOMIC DNA]</scope>
    <source>
        <strain evidence="2 3">ACS-139-V-Col8</strain>
    </source>
</reference>
<evidence type="ECO:0000259" key="1">
    <source>
        <dbReference type="Pfam" id="PF01978"/>
    </source>
</evidence>
<name>E4KPJ0_9LACT</name>